<proteinExistence type="predicted"/>
<dbReference type="Proteomes" id="UP000824120">
    <property type="component" value="Chromosome 5"/>
</dbReference>
<evidence type="ECO:0000256" key="1">
    <source>
        <dbReference type="SAM" id="Phobius"/>
    </source>
</evidence>
<protein>
    <submittedName>
        <fullName evidence="2">Uncharacterized protein</fullName>
    </submittedName>
</protein>
<dbReference type="EMBL" id="JACXVP010000005">
    <property type="protein sequence ID" value="KAG5605877.1"/>
    <property type="molecule type" value="Genomic_DNA"/>
</dbReference>
<keyword evidence="1" id="KW-0472">Membrane</keyword>
<feature type="non-terminal residue" evidence="2">
    <location>
        <position position="1"/>
    </location>
</feature>
<keyword evidence="1" id="KW-0812">Transmembrane</keyword>
<feature type="transmembrane region" description="Helical" evidence="1">
    <location>
        <begin position="46"/>
        <end position="66"/>
    </location>
</feature>
<accession>A0A9J5Z133</accession>
<evidence type="ECO:0000313" key="2">
    <source>
        <dbReference type="EMBL" id="KAG5605877.1"/>
    </source>
</evidence>
<keyword evidence="3" id="KW-1185">Reference proteome</keyword>
<comment type="caution">
    <text evidence="2">The sequence shown here is derived from an EMBL/GenBank/DDBJ whole genome shotgun (WGS) entry which is preliminary data.</text>
</comment>
<sequence length="72" mass="7998">MLSPIGFPVFSNQHLLRLTQDQKGLLKACNGVECKGMSQRDAKSSYIVYVTLFGLIVAAHSCLFDYKHSPSH</sequence>
<keyword evidence="1" id="KW-1133">Transmembrane helix</keyword>
<name>A0A9J5Z133_SOLCO</name>
<gene>
    <name evidence="2" type="ORF">H5410_027369</name>
</gene>
<reference evidence="2 3" key="1">
    <citation type="submission" date="2020-09" db="EMBL/GenBank/DDBJ databases">
        <title>De no assembly of potato wild relative species, Solanum commersonii.</title>
        <authorList>
            <person name="Cho K."/>
        </authorList>
    </citation>
    <scope>NUCLEOTIDE SEQUENCE [LARGE SCALE GENOMIC DNA]</scope>
    <source>
        <strain evidence="2">LZ3.2</strain>
        <tissue evidence="2">Leaf</tissue>
    </source>
</reference>
<organism evidence="2 3">
    <name type="scientific">Solanum commersonii</name>
    <name type="common">Commerson's wild potato</name>
    <name type="synonym">Commerson's nightshade</name>
    <dbReference type="NCBI Taxonomy" id="4109"/>
    <lineage>
        <taxon>Eukaryota</taxon>
        <taxon>Viridiplantae</taxon>
        <taxon>Streptophyta</taxon>
        <taxon>Embryophyta</taxon>
        <taxon>Tracheophyta</taxon>
        <taxon>Spermatophyta</taxon>
        <taxon>Magnoliopsida</taxon>
        <taxon>eudicotyledons</taxon>
        <taxon>Gunneridae</taxon>
        <taxon>Pentapetalae</taxon>
        <taxon>asterids</taxon>
        <taxon>lamiids</taxon>
        <taxon>Solanales</taxon>
        <taxon>Solanaceae</taxon>
        <taxon>Solanoideae</taxon>
        <taxon>Solaneae</taxon>
        <taxon>Solanum</taxon>
    </lineage>
</organism>
<evidence type="ECO:0000313" key="3">
    <source>
        <dbReference type="Proteomes" id="UP000824120"/>
    </source>
</evidence>
<dbReference type="AlphaFoldDB" id="A0A9J5Z133"/>